<accession>A0AAJ7WHC8</accession>
<dbReference type="InterPro" id="IPR038654">
    <property type="entry name" value="PINIT_sf"/>
</dbReference>
<comment type="pathway">
    <text evidence="1">Protein modification; protein sumoylation.</text>
</comment>
<evidence type="ECO:0000259" key="11">
    <source>
        <dbReference type="PROSITE" id="PS51466"/>
    </source>
</evidence>
<dbReference type="PROSITE" id="PS51466">
    <property type="entry name" value="PINIT"/>
    <property type="match status" value="1"/>
</dbReference>
<feature type="region of interest" description="Disordered" evidence="9">
    <location>
        <begin position="392"/>
        <end position="553"/>
    </location>
</feature>
<evidence type="ECO:0000256" key="6">
    <source>
        <dbReference type="ARBA" id="ARBA00022786"/>
    </source>
</evidence>
<dbReference type="Pfam" id="PF14324">
    <property type="entry name" value="PINIT"/>
    <property type="match status" value="1"/>
</dbReference>
<evidence type="ECO:0000259" key="10">
    <source>
        <dbReference type="PROSITE" id="PS51044"/>
    </source>
</evidence>
<dbReference type="GO" id="GO:0061665">
    <property type="term" value="F:SUMO ligase activity"/>
    <property type="evidence" value="ECO:0007669"/>
    <property type="project" value="TreeGrafter"/>
</dbReference>
<protein>
    <submittedName>
        <fullName evidence="13">E3 SUMO-protein ligase PIAS2</fullName>
    </submittedName>
</protein>
<dbReference type="GO" id="GO:0016925">
    <property type="term" value="P:protein sumoylation"/>
    <property type="evidence" value="ECO:0007669"/>
    <property type="project" value="TreeGrafter"/>
</dbReference>
<keyword evidence="3" id="KW-0808">Transferase</keyword>
<keyword evidence="13" id="KW-0436">Ligase</keyword>
<feature type="compositionally biased region" description="Low complexity" evidence="9">
    <location>
        <begin position="472"/>
        <end position="482"/>
    </location>
</feature>
<keyword evidence="7" id="KW-0862">Zinc</keyword>
<evidence type="ECO:0000313" key="13">
    <source>
        <dbReference type="RefSeq" id="XP_028967126.1"/>
    </source>
</evidence>
<dbReference type="Pfam" id="PF02891">
    <property type="entry name" value="zf-MIZ"/>
    <property type="match status" value="1"/>
</dbReference>
<evidence type="ECO:0000256" key="7">
    <source>
        <dbReference type="ARBA" id="ARBA00022833"/>
    </source>
</evidence>
<dbReference type="InterPro" id="IPR004181">
    <property type="entry name" value="Znf_MIZ"/>
</dbReference>
<dbReference type="PANTHER" id="PTHR10782:SF94">
    <property type="entry name" value="SUPPRESSOR OF VARIEGATION 2-10, ISOFORM I"/>
    <property type="match status" value="1"/>
</dbReference>
<sequence>MDNVMARSNTLGITPHGVLESPPPSTGLGTIPQSRICAVPPMKRDDPPTSQQQNGMSFLHRQGSLASSSDPLFPVLGAGIYNFPLPQVPLGGNSQLLNQYPIHPDVKLKSLPFYEQIAEILKPTSLQQNIPQPPQHQNQQTPRCKEAEFAFHMTPHQVHVLLMSKDYKPGEAAVQLQLRFCALDSTVPQDDAFPPGLNVKVNNRILTLPNAIPTNKPGVEPKRPPKPLNITTLCHTNTNLPNKLHVTWNHEYGKAFVCAVYLVQRHNANALLEKLKKRGKLPAETTKTMIKKKLSSDADDDLCLTSIRVTLVCPLGQCRVQIPCRPAGCSHINCFDASFYLMMNEKKPTWICAVCDKNILFEDLYLDAYMEEVCRNAPPDCREVEFTEDGSWVPVMEEKEDSKKRKRQASDSDDSDAEREARKKDQKKEKEVMIDLTECTDEEDNVPPPPVISRAASATATASNGQRAPHASSSSTGSSSSSQLHSRQAYSTNLIGQQHQHHSQHQQQHTQHQLQQQQQHHQHQQQSSSTSSASQGSAGSSSASSRNLAQNLSTTSRAWPSTYSAAVAAASSAANNSGYYGSGFPAEYFNHSGVGANTSSSSVPQNIYNPHPTSYASYDIFQLLVEDRNQMQPRQNPSGSGGPRNVINLD</sequence>
<evidence type="ECO:0000256" key="2">
    <source>
        <dbReference type="ARBA" id="ARBA00005383"/>
    </source>
</evidence>
<keyword evidence="4" id="KW-0479">Metal-binding</keyword>
<dbReference type="GO" id="GO:0003712">
    <property type="term" value="F:transcription coregulator activity"/>
    <property type="evidence" value="ECO:0007669"/>
    <property type="project" value="TreeGrafter"/>
</dbReference>
<keyword evidence="5 8" id="KW-0863">Zinc-finger</keyword>
<keyword evidence="6" id="KW-0833">Ubl conjugation pathway</keyword>
<dbReference type="RefSeq" id="XP_028967126.1">
    <property type="nucleotide sequence ID" value="XM_029111293.1"/>
</dbReference>
<feature type="domain" description="PINIT" evidence="11">
    <location>
        <begin position="94"/>
        <end position="266"/>
    </location>
</feature>
<dbReference type="PROSITE" id="PS51044">
    <property type="entry name" value="ZF_SP_RING"/>
    <property type="match status" value="1"/>
</dbReference>
<dbReference type="AlphaFoldDB" id="A0AAJ7WHC8"/>
<evidence type="ECO:0000313" key="12">
    <source>
        <dbReference type="Proteomes" id="UP000694867"/>
    </source>
</evidence>
<evidence type="ECO:0000256" key="3">
    <source>
        <dbReference type="ARBA" id="ARBA00022679"/>
    </source>
</evidence>
<feature type="region of interest" description="Disordered" evidence="9">
    <location>
        <begin position="627"/>
        <end position="650"/>
    </location>
</feature>
<proteinExistence type="inferred from homology"/>
<gene>
    <name evidence="13" type="primary">LOC100903653</name>
</gene>
<organism evidence="12 13">
    <name type="scientific">Galendromus occidentalis</name>
    <name type="common">western predatory mite</name>
    <dbReference type="NCBI Taxonomy" id="34638"/>
    <lineage>
        <taxon>Eukaryota</taxon>
        <taxon>Metazoa</taxon>
        <taxon>Ecdysozoa</taxon>
        <taxon>Arthropoda</taxon>
        <taxon>Chelicerata</taxon>
        <taxon>Arachnida</taxon>
        <taxon>Acari</taxon>
        <taxon>Parasitiformes</taxon>
        <taxon>Mesostigmata</taxon>
        <taxon>Gamasina</taxon>
        <taxon>Phytoseioidea</taxon>
        <taxon>Phytoseiidae</taxon>
        <taxon>Typhlodrominae</taxon>
        <taxon>Galendromus</taxon>
    </lineage>
</organism>
<dbReference type="Gene3D" id="3.30.40.10">
    <property type="entry name" value="Zinc/RING finger domain, C3HC4 (zinc finger)"/>
    <property type="match status" value="1"/>
</dbReference>
<dbReference type="GO" id="GO:0016874">
    <property type="term" value="F:ligase activity"/>
    <property type="evidence" value="ECO:0007669"/>
    <property type="project" value="UniProtKB-KW"/>
</dbReference>
<dbReference type="GO" id="GO:0008270">
    <property type="term" value="F:zinc ion binding"/>
    <property type="evidence" value="ECO:0007669"/>
    <property type="project" value="UniProtKB-KW"/>
</dbReference>
<keyword evidence="12" id="KW-1185">Reference proteome</keyword>
<dbReference type="GO" id="GO:0006357">
    <property type="term" value="P:regulation of transcription by RNA polymerase II"/>
    <property type="evidence" value="ECO:0007669"/>
    <property type="project" value="TreeGrafter"/>
</dbReference>
<feature type="domain" description="SP-RING-type" evidence="10">
    <location>
        <begin position="298"/>
        <end position="379"/>
    </location>
</feature>
<evidence type="ECO:0000256" key="9">
    <source>
        <dbReference type="SAM" id="MobiDB-lite"/>
    </source>
</evidence>
<evidence type="ECO:0000256" key="8">
    <source>
        <dbReference type="PROSITE-ProRule" id="PRU00452"/>
    </source>
</evidence>
<reference evidence="13" key="1">
    <citation type="submission" date="2025-08" db="UniProtKB">
        <authorList>
            <consortium name="RefSeq"/>
        </authorList>
    </citation>
    <scope>IDENTIFICATION</scope>
</reference>
<dbReference type="KEGG" id="goe:100903653"/>
<comment type="similarity">
    <text evidence="2">Belongs to the PIAS family.</text>
</comment>
<dbReference type="Gene3D" id="2.60.120.780">
    <property type="entry name" value="PINIT domain"/>
    <property type="match status" value="1"/>
</dbReference>
<dbReference type="PANTHER" id="PTHR10782">
    <property type="entry name" value="ZINC FINGER MIZ DOMAIN-CONTAINING PROTEIN"/>
    <property type="match status" value="1"/>
</dbReference>
<dbReference type="GO" id="GO:0000785">
    <property type="term" value="C:chromatin"/>
    <property type="evidence" value="ECO:0007669"/>
    <property type="project" value="TreeGrafter"/>
</dbReference>
<dbReference type="FunFam" id="2.60.120.780:FF:000001">
    <property type="entry name" value="E3 SUMO-protein ligase PIAS2 isoform X1"/>
    <property type="match status" value="1"/>
</dbReference>
<dbReference type="GeneID" id="100903653"/>
<feature type="compositionally biased region" description="Polar residues" evidence="9">
    <location>
        <begin position="483"/>
        <end position="495"/>
    </location>
</feature>
<evidence type="ECO:0000256" key="4">
    <source>
        <dbReference type="ARBA" id="ARBA00022723"/>
    </source>
</evidence>
<evidence type="ECO:0000256" key="1">
    <source>
        <dbReference type="ARBA" id="ARBA00004718"/>
    </source>
</evidence>
<name>A0AAJ7WHC8_9ACAR</name>
<feature type="compositionally biased region" description="Basic and acidic residues" evidence="9">
    <location>
        <begin position="418"/>
        <end position="433"/>
    </location>
</feature>
<dbReference type="InterPro" id="IPR023321">
    <property type="entry name" value="PINIT"/>
</dbReference>
<dbReference type="Proteomes" id="UP000694867">
    <property type="component" value="Unplaced"/>
</dbReference>
<feature type="compositionally biased region" description="Polar residues" evidence="9">
    <location>
        <begin position="1"/>
        <end position="12"/>
    </location>
</feature>
<feature type="region of interest" description="Disordered" evidence="9">
    <location>
        <begin position="1"/>
        <end position="30"/>
    </location>
</feature>
<feature type="compositionally biased region" description="Low complexity" evidence="9">
    <location>
        <begin position="505"/>
        <end position="545"/>
    </location>
</feature>
<dbReference type="InterPro" id="IPR013083">
    <property type="entry name" value="Znf_RING/FYVE/PHD"/>
</dbReference>
<evidence type="ECO:0000256" key="5">
    <source>
        <dbReference type="ARBA" id="ARBA00022771"/>
    </source>
</evidence>